<dbReference type="EMBL" id="QXFV01000017">
    <property type="protein sequence ID" value="KAE9052284.1"/>
    <property type="molecule type" value="Genomic_DNA"/>
</dbReference>
<organism evidence="1 6">
    <name type="scientific">Phytophthora rubi</name>
    <dbReference type="NCBI Taxonomy" id="129364"/>
    <lineage>
        <taxon>Eukaryota</taxon>
        <taxon>Sar</taxon>
        <taxon>Stramenopiles</taxon>
        <taxon>Oomycota</taxon>
        <taxon>Peronosporomycetes</taxon>
        <taxon>Peronosporales</taxon>
        <taxon>Peronosporaceae</taxon>
        <taxon>Phytophthora</taxon>
    </lineage>
</organism>
<evidence type="ECO:0000313" key="4">
    <source>
        <dbReference type="Proteomes" id="UP000429607"/>
    </source>
</evidence>
<name>A0A6A3P6E3_9STRA</name>
<dbReference type="Proteomes" id="UP000429607">
    <property type="component" value="Unassembled WGS sequence"/>
</dbReference>
<sequence length="56" mass="5938">MGSRGQGWQLGPVVTNLFLTTSCWLGVGAPSCVLRGCIRTRNTFARKGLAGSWVVA</sequence>
<accession>A0A6A3P6E3</accession>
<keyword evidence="5" id="KW-1185">Reference proteome</keyword>
<dbReference type="EMBL" id="QXFT01000020">
    <property type="protein sequence ID" value="KAE9359281.1"/>
    <property type="molecule type" value="Genomic_DNA"/>
</dbReference>
<reference evidence="4 6" key="1">
    <citation type="submission" date="2018-09" db="EMBL/GenBank/DDBJ databases">
        <title>Genomic investigation of the strawberry pathogen Phytophthora fragariae indicates pathogenicity is determined by transcriptional variation in three key races.</title>
        <authorList>
            <person name="Adams T.M."/>
            <person name="Armitage A.D."/>
            <person name="Sobczyk M.K."/>
            <person name="Bates H.J."/>
            <person name="Dunwell J.M."/>
            <person name="Nellist C.F."/>
            <person name="Harrison R.J."/>
        </authorList>
    </citation>
    <scope>NUCLEOTIDE SEQUENCE [LARGE SCALE GENOMIC DNA]</scope>
    <source>
        <strain evidence="2 4">SCRP249</strain>
        <strain evidence="1 6">SCRP324</strain>
        <strain evidence="3 5">SCRP333</strain>
    </source>
</reference>
<dbReference type="AlphaFoldDB" id="A0A6A3P6E3"/>
<protein>
    <submittedName>
        <fullName evidence="1">Uncharacterized protein</fullName>
    </submittedName>
</protein>
<dbReference type="EMBL" id="QXFU01000016">
    <property type="protein sequence ID" value="KAE9048081.1"/>
    <property type="molecule type" value="Genomic_DNA"/>
</dbReference>
<proteinExistence type="predicted"/>
<comment type="caution">
    <text evidence="1">The sequence shown here is derived from an EMBL/GenBank/DDBJ whole genome shotgun (WGS) entry which is preliminary data.</text>
</comment>
<dbReference type="Proteomes" id="UP000435112">
    <property type="component" value="Unassembled WGS sequence"/>
</dbReference>
<evidence type="ECO:0000313" key="3">
    <source>
        <dbReference type="EMBL" id="KAE9359281.1"/>
    </source>
</evidence>
<evidence type="ECO:0000313" key="5">
    <source>
        <dbReference type="Proteomes" id="UP000434957"/>
    </source>
</evidence>
<dbReference type="PROSITE" id="PS51257">
    <property type="entry name" value="PROKAR_LIPOPROTEIN"/>
    <property type="match status" value="1"/>
</dbReference>
<dbReference type="Proteomes" id="UP000434957">
    <property type="component" value="Unassembled WGS sequence"/>
</dbReference>
<gene>
    <name evidence="2" type="ORF">PR001_g658</name>
    <name evidence="1" type="ORF">PR002_g672</name>
    <name evidence="3" type="ORF">PR003_g831</name>
</gene>
<evidence type="ECO:0000313" key="6">
    <source>
        <dbReference type="Proteomes" id="UP000435112"/>
    </source>
</evidence>
<evidence type="ECO:0000313" key="2">
    <source>
        <dbReference type="EMBL" id="KAE9052284.1"/>
    </source>
</evidence>
<evidence type="ECO:0000313" key="1">
    <source>
        <dbReference type="EMBL" id="KAE9048081.1"/>
    </source>
</evidence>